<dbReference type="SMART" id="SM00184">
    <property type="entry name" value="RING"/>
    <property type="match status" value="1"/>
</dbReference>
<evidence type="ECO:0000259" key="5">
    <source>
        <dbReference type="PROSITE" id="PS50089"/>
    </source>
</evidence>
<keyword evidence="1" id="KW-0479">Metal-binding</keyword>
<evidence type="ECO:0000256" key="3">
    <source>
        <dbReference type="ARBA" id="ARBA00022833"/>
    </source>
</evidence>
<dbReference type="GO" id="GO:0008270">
    <property type="term" value="F:zinc ion binding"/>
    <property type="evidence" value="ECO:0007669"/>
    <property type="project" value="UniProtKB-KW"/>
</dbReference>
<dbReference type="Pfam" id="PF13639">
    <property type="entry name" value="zf-RING_2"/>
    <property type="match status" value="1"/>
</dbReference>
<dbReference type="OrthoDB" id="2849579at2759"/>
<keyword evidence="2 4" id="KW-0863">Zinc-finger</keyword>
<name>A0A6A5ZBJ7_9PLEO</name>
<accession>A0A6A5ZBJ7</accession>
<dbReference type="CDD" id="cd16448">
    <property type="entry name" value="RING-H2"/>
    <property type="match status" value="1"/>
</dbReference>
<gene>
    <name evidence="6" type="ORF">BDV96DRAFT_598861</name>
</gene>
<organism evidence="6 7">
    <name type="scientific">Lophiotrema nucula</name>
    <dbReference type="NCBI Taxonomy" id="690887"/>
    <lineage>
        <taxon>Eukaryota</taxon>
        <taxon>Fungi</taxon>
        <taxon>Dikarya</taxon>
        <taxon>Ascomycota</taxon>
        <taxon>Pezizomycotina</taxon>
        <taxon>Dothideomycetes</taxon>
        <taxon>Pleosporomycetidae</taxon>
        <taxon>Pleosporales</taxon>
        <taxon>Lophiotremataceae</taxon>
        <taxon>Lophiotrema</taxon>
    </lineage>
</organism>
<dbReference type="EMBL" id="ML977321">
    <property type="protein sequence ID" value="KAF2116097.1"/>
    <property type="molecule type" value="Genomic_DNA"/>
</dbReference>
<dbReference type="PROSITE" id="PS50089">
    <property type="entry name" value="ZF_RING_2"/>
    <property type="match status" value="1"/>
</dbReference>
<dbReference type="AlphaFoldDB" id="A0A6A5ZBJ7"/>
<dbReference type="Gene3D" id="3.30.40.10">
    <property type="entry name" value="Zinc/RING finger domain, C3HC4 (zinc finger)"/>
    <property type="match status" value="1"/>
</dbReference>
<feature type="domain" description="RING-type" evidence="5">
    <location>
        <begin position="90"/>
        <end position="138"/>
    </location>
</feature>
<dbReference type="Proteomes" id="UP000799770">
    <property type="component" value="Unassembled WGS sequence"/>
</dbReference>
<protein>
    <recommendedName>
        <fullName evidence="5">RING-type domain-containing protein</fullName>
    </recommendedName>
</protein>
<dbReference type="SUPFAM" id="SSF57850">
    <property type="entry name" value="RING/U-box"/>
    <property type="match status" value="1"/>
</dbReference>
<sequence>MPPRELAERALRAMFETRQQYLERKELPRKLERRVESFHQRIEFYPQAAPAPNECCSICLEDLSQESVVSSSRTLSTLAWSRNVGSRTLCAICKEDLEDADTTLDEAKKVRIKLCSHVFHEVCLREWADFGHTCPICRRTLFQPTSSDNSSSGEQIYDFIPLLHFLQLGRARGLWSRPMFQVIISDIIEEIDERYRRSYGENGVLSTLQATTRMFMTSFALWTALRDADRD</sequence>
<evidence type="ECO:0000313" key="7">
    <source>
        <dbReference type="Proteomes" id="UP000799770"/>
    </source>
</evidence>
<proteinExistence type="predicted"/>
<evidence type="ECO:0000256" key="2">
    <source>
        <dbReference type="ARBA" id="ARBA00022771"/>
    </source>
</evidence>
<dbReference type="PANTHER" id="PTHR45969">
    <property type="entry name" value="RING ZINC FINGER PROTEIN-RELATED"/>
    <property type="match status" value="1"/>
</dbReference>
<evidence type="ECO:0000256" key="1">
    <source>
        <dbReference type="ARBA" id="ARBA00022723"/>
    </source>
</evidence>
<dbReference type="InterPro" id="IPR013083">
    <property type="entry name" value="Znf_RING/FYVE/PHD"/>
</dbReference>
<evidence type="ECO:0000256" key="4">
    <source>
        <dbReference type="PROSITE-ProRule" id="PRU00175"/>
    </source>
</evidence>
<keyword evidence="3" id="KW-0862">Zinc</keyword>
<reference evidence="6" key="1">
    <citation type="journal article" date="2020" name="Stud. Mycol.">
        <title>101 Dothideomycetes genomes: a test case for predicting lifestyles and emergence of pathogens.</title>
        <authorList>
            <person name="Haridas S."/>
            <person name="Albert R."/>
            <person name="Binder M."/>
            <person name="Bloem J."/>
            <person name="Labutti K."/>
            <person name="Salamov A."/>
            <person name="Andreopoulos B."/>
            <person name="Baker S."/>
            <person name="Barry K."/>
            <person name="Bills G."/>
            <person name="Bluhm B."/>
            <person name="Cannon C."/>
            <person name="Castanera R."/>
            <person name="Culley D."/>
            <person name="Daum C."/>
            <person name="Ezra D."/>
            <person name="Gonzalez J."/>
            <person name="Henrissat B."/>
            <person name="Kuo A."/>
            <person name="Liang C."/>
            <person name="Lipzen A."/>
            <person name="Lutzoni F."/>
            <person name="Magnuson J."/>
            <person name="Mondo S."/>
            <person name="Nolan M."/>
            <person name="Ohm R."/>
            <person name="Pangilinan J."/>
            <person name="Park H.-J."/>
            <person name="Ramirez L."/>
            <person name="Alfaro M."/>
            <person name="Sun H."/>
            <person name="Tritt A."/>
            <person name="Yoshinaga Y."/>
            <person name="Zwiers L.-H."/>
            <person name="Turgeon B."/>
            <person name="Goodwin S."/>
            <person name="Spatafora J."/>
            <person name="Crous P."/>
            <person name="Grigoriev I."/>
        </authorList>
    </citation>
    <scope>NUCLEOTIDE SEQUENCE</scope>
    <source>
        <strain evidence="6">CBS 627.86</strain>
    </source>
</reference>
<evidence type="ECO:0000313" key="6">
    <source>
        <dbReference type="EMBL" id="KAF2116097.1"/>
    </source>
</evidence>
<keyword evidence="7" id="KW-1185">Reference proteome</keyword>
<dbReference type="InterPro" id="IPR001841">
    <property type="entry name" value="Znf_RING"/>
</dbReference>